<gene>
    <name evidence="1" type="ORF">I2I05_12300</name>
</gene>
<dbReference type="RefSeq" id="WP_196282558.1">
    <property type="nucleotide sequence ID" value="NZ_JADQDQ010000005.1"/>
</dbReference>
<evidence type="ECO:0000313" key="2">
    <source>
        <dbReference type="Proteomes" id="UP000597617"/>
    </source>
</evidence>
<sequence length="87" mass="10047">MLTVEKLAILIKYHWNFRQFEKQATVPEKALMADIDWDDLSEILQDLKRYHHHLVSTGYAQQIHANLLAVCADEDTAQTFIGYASTL</sequence>
<dbReference type="Proteomes" id="UP000597617">
    <property type="component" value="Unassembled WGS sequence"/>
</dbReference>
<protein>
    <submittedName>
        <fullName evidence="1">Uncharacterized protein</fullName>
    </submittedName>
</protein>
<name>A0ABS0IIK3_9BACT</name>
<comment type="caution">
    <text evidence="1">The sequence shown here is derived from an EMBL/GenBank/DDBJ whole genome shotgun (WGS) entry which is preliminary data.</text>
</comment>
<reference evidence="1 2" key="1">
    <citation type="submission" date="2020-11" db="EMBL/GenBank/DDBJ databases">
        <authorList>
            <person name="Kim M.K."/>
        </authorList>
    </citation>
    <scope>NUCLEOTIDE SEQUENCE [LARGE SCALE GENOMIC DNA]</scope>
    <source>
        <strain evidence="1 2">BT683</strain>
    </source>
</reference>
<evidence type="ECO:0000313" key="1">
    <source>
        <dbReference type="EMBL" id="MBF9238177.1"/>
    </source>
</evidence>
<proteinExistence type="predicted"/>
<organism evidence="1 2">
    <name type="scientific">Hymenobacter jeongseonensis</name>
    <dbReference type="NCBI Taxonomy" id="2791027"/>
    <lineage>
        <taxon>Bacteria</taxon>
        <taxon>Pseudomonadati</taxon>
        <taxon>Bacteroidota</taxon>
        <taxon>Cytophagia</taxon>
        <taxon>Cytophagales</taxon>
        <taxon>Hymenobacteraceae</taxon>
        <taxon>Hymenobacter</taxon>
    </lineage>
</organism>
<keyword evidence="2" id="KW-1185">Reference proteome</keyword>
<accession>A0ABS0IIK3</accession>
<dbReference type="EMBL" id="JADQDQ010000005">
    <property type="protein sequence ID" value="MBF9238177.1"/>
    <property type="molecule type" value="Genomic_DNA"/>
</dbReference>